<dbReference type="Proteomes" id="UP000229213">
    <property type="component" value="Unassembled WGS sequence"/>
</dbReference>
<reference evidence="3" key="1">
    <citation type="submission" date="2017-09" db="EMBL/GenBank/DDBJ databases">
        <title>Depth-based differentiation of microbial function through sediment-hosted aquifers and enrichment of novel symbionts in the deep terrestrial subsurface.</title>
        <authorList>
            <person name="Probst A.J."/>
            <person name="Ladd B."/>
            <person name="Jarett J.K."/>
            <person name="Geller-Mcgrath D.E."/>
            <person name="Sieber C.M.K."/>
            <person name="Emerson J.B."/>
            <person name="Anantharaman K."/>
            <person name="Thomas B.C."/>
            <person name="Malmstrom R."/>
            <person name="Stieglmeier M."/>
            <person name="Klingl A."/>
            <person name="Woyke T."/>
            <person name="Ryan C.M."/>
            <person name="Banfield J.F."/>
        </authorList>
    </citation>
    <scope>NUCLEOTIDE SEQUENCE [LARGE SCALE GENOMIC DNA]</scope>
</reference>
<keyword evidence="1" id="KW-0812">Transmembrane</keyword>
<keyword evidence="1" id="KW-1133">Transmembrane helix</keyword>
<dbReference type="EMBL" id="PFWI01000270">
    <property type="protein sequence ID" value="PJA61205.1"/>
    <property type="molecule type" value="Genomic_DNA"/>
</dbReference>
<dbReference type="AlphaFoldDB" id="A0A2M7YDZ2"/>
<name>A0A2M7YDZ2_9BACT</name>
<feature type="transmembrane region" description="Helical" evidence="1">
    <location>
        <begin position="75"/>
        <end position="95"/>
    </location>
</feature>
<feature type="transmembrane region" description="Helical" evidence="1">
    <location>
        <begin position="6"/>
        <end position="32"/>
    </location>
</feature>
<feature type="transmembrane region" description="Helical" evidence="1">
    <location>
        <begin position="44"/>
        <end position="63"/>
    </location>
</feature>
<protein>
    <submittedName>
        <fullName evidence="2">Uncharacterized protein</fullName>
    </submittedName>
</protein>
<evidence type="ECO:0000313" key="3">
    <source>
        <dbReference type="Proteomes" id="UP000229213"/>
    </source>
</evidence>
<gene>
    <name evidence="2" type="ORF">CO162_07535</name>
</gene>
<evidence type="ECO:0000313" key="2">
    <source>
        <dbReference type="EMBL" id="PJA61205.1"/>
    </source>
</evidence>
<comment type="caution">
    <text evidence="2">The sequence shown here is derived from an EMBL/GenBank/DDBJ whole genome shotgun (WGS) entry which is preliminary data.</text>
</comment>
<sequence>MKELLIALGTIVPTIGTSAIAGVSIFFVSTNIKDFYHWFKSTTFFINIMEVSTIIVLGYVIIIDLTKQKFNISTLSDAVIAAIGMATILFFIEYLRKYTYRKFSIERFKEV</sequence>
<keyword evidence="1" id="KW-0472">Membrane</keyword>
<accession>A0A2M7YDZ2</accession>
<evidence type="ECO:0000256" key="1">
    <source>
        <dbReference type="SAM" id="Phobius"/>
    </source>
</evidence>
<proteinExistence type="predicted"/>
<organism evidence="2 3">
    <name type="scientific">bacterium (Candidatus Ratteibacteria) CG_4_9_14_3_um_filter_41_21</name>
    <dbReference type="NCBI Taxonomy" id="2014289"/>
    <lineage>
        <taxon>Bacteria</taxon>
        <taxon>Candidatus Ratteibacteria</taxon>
    </lineage>
</organism>